<dbReference type="Proteomes" id="UP000765509">
    <property type="component" value="Unassembled WGS sequence"/>
</dbReference>
<evidence type="ECO:0000313" key="2">
    <source>
        <dbReference type="Proteomes" id="UP000765509"/>
    </source>
</evidence>
<name>A0A9Q3CSU8_9BASI</name>
<comment type="caution">
    <text evidence="1">The sequence shown here is derived from an EMBL/GenBank/DDBJ whole genome shotgun (WGS) entry which is preliminary data.</text>
</comment>
<dbReference type="AlphaFoldDB" id="A0A9Q3CSU8"/>
<proteinExistence type="predicted"/>
<protein>
    <submittedName>
        <fullName evidence="1">Uncharacterized protein</fullName>
    </submittedName>
</protein>
<reference evidence="1" key="1">
    <citation type="submission" date="2021-03" db="EMBL/GenBank/DDBJ databases">
        <title>Draft genome sequence of rust myrtle Austropuccinia psidii MF-1, a brazilian biotype.</title>
        <authorList>
            <person name="Quecine M.C."/>
            <person name="Pachon D.M.R."/>
            <person name="Bonatelli M.L."/>
            <person name="Correr F.H."/>
            <person name="Franceschini L.M."/>
            <person name="Leite T.F."/>
            <person name="Margarido G.R.A."/>
            <person name="Almeida C.A."/>
            <person name="Ferrarezi J.A."/>
            <person name="Labate C.A."/>
        </authorList>
    </citation>
    <scope>NUCLEOTIDE SEQUENCE</scope>
    <source>
        <strain evidence="1">MF-1</strain>
    </source>
</reference>
<gene>
    <name evidence="1" type="ORF">O181_030351</name>
</gene>
<dbReference type="EMBL" id="AVOT02010684">
    <property type="protein sequence ID" value="MBW0490636.1"/>
    <property type="molecule type" value="Genomic_DNA"/>
</dbReference>
<accession>A0A9Q3CSU8</accession>
<dbReference type="PROSITE" id="PS51257">
    <property type="entry name" value="PROKAR_LIPOPROTEIN"/>
    <property type="match status" value="1"/>
</dbReference>
<organism evidence="1 2">
    <name type="scientific">Austropuccinia psidii MF-1</name>
    <dbReference type="NCBI Taxonomy" id="1389203"/>
    <lineage>
        <taxon>Eukaryota</taxon>
        <taxon>Fungi</taxon>
        <taxon>Dikarya</taxon>
        <taxon>Basidiomycota</taxon>
        <taxon>Pucciniomycotina</taxon>
        <taxon>Pucciniomycetes</taxon>
        <taxon>Pucciniales</taxon>
        <taxon>Sphaerophragmiaceae</taxon>
        <taxon>Austropuccinia</taxon>
    </lineage>
</organism>
<evidence type="ECO:0000313" key="1">
    <source>
        <dbReference type="EMBL" id="MBW0490636.1"/>
    </source>
</evidence>
<sequence>MRMMENNETTRFKEPQKNISHTVVASGCRPRGTFNALGNFLQNAMASTVVPEADERGLIHKGIRGGGSFSSSHKALIFYTLWIEIF</sequence>
<keyword evidence="2" id="KW-1185">Reference proteome</keyword>